<dbReference type="Proteomes" id="UP000018144">
    <property type="component" value="Unassembled WGS sequence"/>
</dbReference>
<proteinExistence type="predicted"/>
<protein>
    <submittedName>
        <fullName evidence="2">Uncharacterized protein</fullName>
    </submittedName>
</protein>
<sequence length="21" mass="2359">MAAKPSSTTTTRYSVCPSWKR</sequence>
<evidence type="ECO:0000256" key="1">
    <source>
        <dbReference type="SAM" id="MobiDB-lite"/>
    </source>
</evidence>
<feature type="region of interest" description="Disordered" evidence="1">
    <location>
        <begin position="1"/>
        <end position="21"/>
    </location>
</feature>
<accession>U4L0K6</accession>
<gene>
    <name evidence="2" type="ORF">PCON_08353</name>
</gene>
<dbReference type="AlphaFoldDB" id="U4L0K6"/>
<evidence type="ECO:0000313" key="3">
    <source>
        <dbReference type="Proteomes" id="UP000018144"/>
    </source>
</evidence>
<evidence type="ECO:0000313" key="2">
    <source>
        <dbReference type="EMBL" id="CCX08760.1"/>
    </source>
</evidence>
<name>U4L0K6_PYROM</name>
<dbReference type="EMBL" id="HF935429">
    <property type="protein sequence ID" value="CCX08760.1"/>
    <property type="molecule type" value="Genomic_DNA"/>
</dbReference>
<keyword evidence="3" id="KW-1185">Reference proteome</keyword>
<organism evidence="2 3">
    <name type="scientific">Pyronema omphalodes (strain CBS 100304)</name>
    <name type="common">Pyronema confluens</name>
    <dbReference type="NCBI Taxonomy" id="1076935"/>
    <lineage>
        <taxon>Eukaryota</taxon>
        <taxon>Fungi</taxon>
        <taxon>Dikarya</taxon>
        <taxon>Ascomycota</taxon>
        <taxon>Pezizomycotina</taxon>
        <taxon>Pezizomycetes</taxon>
        <taxon>Pezizales</taxon>
        <taxon>Pyronemataceae</taxon>
        <taxon>Pyronema</taxon>
    </lineage>
</organism>
<feature type="compositionally biased region" description="Polar residues" evidence="1">
    <location>
        <begin position="1"/>
        <end position="13"/>
    </location>
</feature>
<reference evidence="2 3" key="1">
    <citation type="journal article" date="2013" name="PLoS Genet.">
        <title>The genome and development-dependent transcriptomes of Pyronema confluens: a window into fungal evolution.</title>
        <authorList>
            <person name="Traeger S."/>
            <person name="Altegoer F."/>
            <person name="Freitag M."/>
            <person name="Gabaldon T."/>
            <person name="Kempken F."/>
            <person name="Kumar A."/>
            <person name="Marcet-Houben M."/>
            <person name="Poggeler S."/>
            <person name="Stajich J.E."/>
            <person name="Nowrousian M."/>
        </authorList>
    </citation>
    <scope>NUCLEOTIDE SEQUENCE [LARGE SCALE GENOMIC DNA]</scope>
    <source>
        <strain evidence="3">CBS 100304</strain>
        <tissue evidence="2">Vegetative mycelium</tissue>
    </source>
</reference>